<accession>A0A494X7B5</accession>
<organism evidence="1 2">
    <name type="scientific">Pararobbsia silviterrae</name>
    <dbReference type="NCBI Taxonomy" id="1792498"/>
    <lineage>
        <taxon>Bacteria</taxon>
        <taxon>Pseudomonadati</taxon>
        <taxon>Pseudomonadota</taxon>
        <taxon>Betaproteobacteria</taxon>
        <taxon>Burkholderiales</taxon>
        <taxon>Burkholderiaceae</taxon>
        <taxon>Pararobbsia</taxon>
    </lineage>
</organism>
<dbReference type="AlphaFoldDB" id="A0A494X7B5"/>
<evidence type="ECO:0000313" key="1">
    <source>
        <dbReference type="EMBL" id="RKP44074.1"/>
    </source>
</evidence>
<keyword evidence="2" id="KW-1185">Reference proteome</keyword>
<dbReference type="Proteomes" id="UP000270342">
    <property type="component" value="Unassembled WGS sequence"/>
</dbReference>
<sequence>MDGAAKETCDSSGPVIGASAGLSSCRAAVKPMSASLHSIAEAVARAEVSIAEYDGARSRIECIEFLNRKCENIAARIIQSGVFAWSEMGEMG</sequence>
<dbReference type="PROSITE" id="PS51257">
    <property type="entry name" value="PROKAR_LIPOPROTEIN"/>
    <property type="match status" value="1"/>
</dbReference>
<name>A0A494X7B5_9BURK</name>
<gene>
    <name evidence="1" type="ORF">D7S86_28065</name>
</gene>
<protein>
    <submittedName>
        <fullName evidence="1">Uncharacterized protein</fullName>
    </submittedName>
</protein>
<comment type="caution">
    <text evidence="1">The sequence shown here is derived from an EMBL/GenBank/DDBJ whole genome shotgun (WGS) entry which is preliminary data.</text>
</comment>
<proteinExistence type="predicted"/>
<reference evidence="1 2" key="1">
    <citation type="submission" date="2018-10" db="EMBL/GenBank/DDBJ databases">
        <title>Robbsia sp. DHC34, isolated from soil.</title>
        <authorList>
            <person name="Gao Z.-H."/>
            <person name="Qiu L.-H."/>
        </authorList>
    </citation>
    <scope>NUCLEOTIDE SEQUENCE [LARGE SCALE GENOMIC DNA]</scope>
    <source>
        <strain evidence="1 2">DHC34</strain>
    </source>
</reference>
<dbReference type="EMBL" id="RBZU01000022">
    <property type="protein sequence ID" value="RKP44074.1"/>
    <property type="molecule type" value="Genomic_DNA"/>
</dbReference>
<evidence type="ECO:0000313" key="2">
    <source>
        <dbReference type="Proteomes" id="UP000270342"/>
    </source>
</evidence>